<reference evidence="2" key="1">
    <citation type="submission" date="2018-06" db="EMBL/GenBank/DDBJ databases">
        <title>Complete genome of Escherichia coli bacteriophage LL5.</title>
        <authorList>
            <person name="Lessor L."/>
            <person name="Piya D.K."/>
            <person name="Gill J.J."/>
            <person name="Young R."/>
        </authorList>
    </citation>
    <scope>NUCLEOTIDE SEQUENCE [LARGE SCALE GENOMIC DNA]</scope>
    <source>
        <strain evidence="2">Escherichia coli str. MG1655</strain>
    </source>
</reference>
<dbReference type="EMBL" id="MH491968">
    <property type="protein sequence ID" value="AWY04312.1"/>
    <property type="molecule type" value="Genomic_DNA"/>
</dbReference>
<evidence type="ECO:0000313" key="2">
    <source>
        <dbReference type="Proteomes" id="UP000251526"/>
    </source>
</evidence>
<dbReference type="Proteomes" id="UP000251526">
    <property type="component" value="Segment"/>
</dbReference>
<evidence type="ECO:0000313" key="1">
    <source>
        <dbReference type="EMBL" id="AWY04312.1"/>
    </source>
</evidence>
<sequence>MKLKCIGEYPGFTVGNMYNATIGMDHTFCYECYVVIDDDGDSRSIDFETEDFVEDRYL</sequence>
<organism evidence="1 2">
    <name type="scientific">Escherichia phage LL5</name>
    <dbReference type="NCBI Taxonomy" id="2233992"/>
    <lineage>
        <taxon>Viruses</taxon>
        <taxon>Duplodnaviria</taxon>
        <taxon>Heunggongvirae</taxon>
        <taxon>Uroviricota</taxon>
        <taxon>Caudoviricetes</taxon>
        <taxon>Drexlerviridae</taxon>
        <taxon>Tempevirinae</taxon>
        <taxon>Tlsvirus</taxon>
        <taxon>Tlsvirus LL5</taxon>
    </lineage>
</organism>
<keyword evidence="2" id="KW-1185">Reference proteome</keyword>
<protein>
    <submittedName>
        <fullName evidence="1">Uncharacterized protein</fullName>
    </submittedName>
</protein>
<name>A0A2Z4Q2J7_9CAUD</name>
<gene>
    <name evidence="1" type="ORF">CPT_LL5_10</name>
</gene>
<proteinExistence type="predicted"/>
<accession>A0A2Z4Q2J7</accession>